<organism evidence="1 2">
    <name type="scientific">Spraguea lophii (strain 42_110)</name>
    <name type="common">Microsporidian parasite</name>
    <dbReference type="NCBI Taxonomy" id="1358809"/>
    <lineage>
        <taxon>Eukaryota</taxon>
        <taxon>Fungi</taxon>
        <taxon>Fungi incertae sedis</taxon>
        <taxon>Microsporidia</taxon>
        <taxon>Spragueidae</taxon>
        <taxon>Spraguea</taxon>
    </lineage>
</organism>
<dbReference type="VEuPathDB" id="MicrosporidiaDB:SLOPH_506"/>
<dbReference type="HOGENOM" id="CLU_1521446_0_0_1"/>
<comment type="caution">
    <text evidence="1">The sequence shown here is derived from an EMBL/GenBank/DDBJ whole genome shotgun (WGS) entry which is preliminary data.</text>
</comment>
<evidence type="ECO:0000313" key="2">
    <source>
        <dbReference type="Proteomes" id="UP000014978"/>
    </source>
</evidence>
<protein>
    <submittedName>
        <fullName evidence="1">Uncharacterized protein</fullName>
    </submittedName>
</protein>
<dbReference type="InParanoid" id="S7XGQ7"/>
<gene>
    <name evidence="1" type="ORF">SLOPH_506</name>
</gene>
<dbReference type="Proteomes" id="UP000014978">
    <property type="component" value="Unassembled WGS sequence"/>
</dbReference>
<proteinExistence type="predicted"/>
<dbReference type="AlphaFoldDB" id="S7XGQ7"/>
<dbReference type="EMBL" id="ATCN01000942">
    <property type="protein sequence ID" value="EPR78209.1"/>
    <property type="molecule type" value="Genomic_DNA"/>
</dbReference>
<accession>S7XGQ7</accession>
<reference evidence="2" key="1">
    <citation type="journal article" date="2013" name="PLoS Genet.">
        <title>The genome of Spraguea lophii and the basis of host-microsporidian interactions.</title>
        <authorList>
            <person name="Campbell S.E."/>
            <person name="Williams T.A."/>
            <person name="Yousuf A."/>
            <person name="Soanes D.M."/>
            <person name="Paszkiewicz K.H."/>
            <person name="Williams B.A.P."/>
        </authorList>
    </citation>
    <scope>NUCLEOTIDE SEQUENCE [LARGE SCALE GENOMIC DNA]</scope>
    <source>
        <strain evidence="2">42_110</strain>
    </source>
</reference>
<name>S7XGQ7_SPRLO</name>
<keyword evidence="2" id="KW-1185">Reference proteome</keyword>
<feature type="non-terminal residue" evidence="1">
    <location>
        <position position="1"/>
    </location>
</feature>
<sequence>LQYINIKENKNIKEDKCLSIPTPSEVQDKIILLKSILVRIISDCLLEFLKRDKKIFEEVLSKDVIRYTNDNLWIRASKVLKGNEPLIRYVYDKNILVRLEINNKWCKYFDEKICKIIKDGIGNIEDLKNIVNELINGGSFLKEKDYRVYKSLLFDSISQKINPKELLVLKEMFKSFK</sequence>
<evidence type="ECO:0000313" key="1">
    <source>
        <dbReference type="EMBL" id="EPR78209.1"/>
    </source>
</evidence>